<reference evidence="1" key="1">
    <citation type="journal article" date="2019" name="bioRxiv">
        <title>The Genome of the Zebra Mussel, Dreissena polymorpha: A Resource for Invasive Species Research.</title>
        <authorList>
            <person name="McCartney M.A."/>
            <person name="Auch B."/>
            <person name="Kono T."/>
            <person name="Mallez S."/>
            <person name="Zhang Y."/>
            <person name="Obille A."/>
            <person name="Becker A."/>
            <person name="Abrahante J.E."/>
            <person name="Garbe J."/>
            <person name="Badalamenti J.P."/>
            <person name="Herman A."/>
            <person name="Mangelson H."/>
            <person name="Liachko I."/>
            <person name="Sullivan S."/>
            <person name="Sone E.D."/>
            <person name="Koren S."/>
            <person name="Silverstein K.A.T."/>
            <person name="Beckman K.B."/>
            <person name="Gohl D.M."/>
        </authorList>
    </citation>
    <scope>NUCLEOTIDE SEQUENCE</scope>
    <source>
        <strain evidence="1">Duluth1</strain>
        <tissue evidence="1">Whole animal</tissue>
    </source>
</reference>
<evidence type="ECO:0000313" key="1">
    <source>
        <dbReference type="EMBL" id="KAH3838271.1"/>
    </source>
</evidence>
<gene>
    <name evidence="1" type="ORF">DPMN_111679</name>
</gene>
<reference evidence="1" key="2">
    <citation type="submission" date="2020-11" db="EMBL/GenBank/DDBJ databases">
        <authorList>
            <person name="McCartney M.A."/>
            <person name="Auch B."/>
            <person name="Kono T."/>
            <person name="Mallez S."/>
            <person name="Becker A."/>
            <person name="Gohl D.M."/>
            <person name="Silverstein K.A.T."/>
            <person name="Koren S."/>
            <person name="Bechman K.B."/>
            <person name="Herman A."/>
            <person name="Abrahante J.E."/>
            <person name="Garbe J."/>
        </authorList>
    </citation>
    <scope>NUCLEOTIDE SEQUENCE</scope>
    <source>
        <strain evidence="1">Duluth1</strain>
        <tissue evidence="1">Whole animal</tissue>
    </source>
</reference>
<name>A0A9D4KFN2_DREPO</name>
<proteinExistence type="predicted"/>
<accession>A0A9D4KFN2</accession>
<comment type="caution">
    <text evidence="1">The sequence shown here is derived from an EMBL/GenBank/DDBJ whole genome shotgun (WGS) entry which is preliminary data.</text>
</comment>
<dbReference type="AlphaFoldDB" id="A0A9D4KFN2"/>
<sequence>MASFDGTQNEAYYIRLHLLLMEAQKVLRAKFDSIIIPADLKISLMIAKRRLDKLHKKHMISDEQYKLLNPNPQSERFDTT</sequence>
<dbReference type="Proteomes" id="UP000828390">
    <property type="component" value="Unassembled WGS sequence"/>
</dbReference>
<protein>
    <submittedName>
        <fullName evidence="1">Uncharacterized protein</fullName>
    </submittedName>
</protein>
<evidence type="ECO:0000313" key="2">
    <source>
        <dbReference type="Proteomes" id="UP000828390"/>
    </source>
</evidence>
<dbReference type="EMBL" id="JAIWYP010000004">
    <property type="protein sequence ID" value="KAH3838271.1"/>
    <property type="molecule type" value="Genomic_DNA"/>
</dbReference>
<organism evidence="1 2">
    <name type="scientific">Dreissena polymorpha</name>
    <name type="common">Zebra mussel</name>
    <name type="synonym">Mytilus polymorpha</name>
    <dbReference type="NCBI Taxonomy" id="45954"/>
    <lineage>
        <taxon>Eukaryota</taxon>
        <taxon>Metazoa</taxon>
        <taxon>Spiralia</taxon>
        <taxon>Lophotrochozoa</taxon>
        <taxon>Mollusca</taxon>
        <taxon>Bivalvia</taxon>
        <taxon>Autobranchia</taxon>
        <taxon>Heteroconchia</taxon>
        <taxon>Euheterodonta</taxon>
        <taxon>Imparidentia</taxon>
        <taxon>Neoheterodontei</taxon>
        <taxon>Myida</taxon>
        <taxon>Dreissenoidea</taxon>
        <taxon>Dreissenidae</taxon>
        <taxon>Dreissena</taxon>
    </lineage>
</organism>
<keyword evidence="2" id="KW-1185">Reference proteome</keyword>